<reference evidence="1 2" key="1">
    <citation type="journal article" date="2021" name="BMC Genomics">
        <title>Datura genome reveals duplications of psychoactive alkaloid biosynthetic genes and high mutation rate following tissue culture.</title>
        <authorList>
            <person name="Rajewski A."/>
            <person name="Carter-House D."/>
            <person name="Stajich J."/>
            <person name="Litt A."/>
        </authorList>
    </citation>
    <scope>NUCLEOTIDE SEQUENCE [LARGE SCALE GENOMIC DNA]</scope>
    <source>
        <strain evidence="1">AR-01</strain>
    </source>
</reference>
<proteinExistence type="predicted"/>
<organism evidence="1 2">
    <name type="scientific">Datura stramonium</name>
    <name type="common">Jimsonweed</name>
    <name type="synonym">Common thornapple</name>
    <dbReference type="NCBI Taxonomy" id="4076"/>
    <lineage>
        <taxon>Eukaryota</taxon>
        <taxon>Viridiplantae</taxon>
        <taxon>Streptophyta</taxon>
        <taxon>Embryophyta</taxon>
        <taxon>Tracheophyta</taxon>
        <taxon>Spermatophyta</taxon>
        <taxon>Magnoliopsida</taxon>
        <taxon>eudicotyledons</taxon>
        <taxon>Gunneridae</taxon>
        <taxon>Pentapetalae</taxon>
        <taxon>asterids</taxon>
        <taxon>lamiids</taxon>
        <taxon>Solanales</taxon>
        <taxon>Solanaceae</taxon>
        <taxon>Solanoideae</taxon>
        <taxon>Datureae</taxon>
        <taxon>Datura</taxon>
    </lineage>
</organism>
<evidence type="ECO:0000313" key="1">
    <source>
        <dbReference type="EMBL" id="MCD7459215.1"/>
    </source>
</evidence>
<comment type="caution">
    <text evidence="1">The sequence shown here is derived from an EMBL/GenBank/DDBJ whole genome shotgun (WGS) entry which is preliminary data.</text>
</comment>
<gene>
    <name evidence="1" type="ORF">HAX54_040326</name>
</gene>
<keyword evidence="2" id="KW-1185">Reference proteome</keyword>
<protein>
    <submittedName>
        <fullName evidence="1">Uncharacterized protein</fullName>
    </submittedName>
</protein>
<accession>A0ABS8SJY0</accession>
<name>A0ABS8SJY0_DATST</name>
<evidence type="ECO:0000313" key="2">
    <source>
        <dbReference type="Proteomes" id="UP000823775"/>
    </source>
</evidence>
<sequence>MRRVNSSGRILLDTIYFGDFGIFIVDLEEKKKEAPDNVVKSRKLNQAITSSTSKDNILTKQSINDIFDEDFEEPRTDQSIYTESEINYDLYMED</sequence>
<dbReference type="Proteomes" id="UP000823775">
    <property type="component" value="Unassembled WGS sequence"/>
</dbReference>
<dbReference type="EMBL" id="JACEIK010000568">
    <property type="protein sequence ID" value="MCD7459215.1"/>
    <property type="molecule type" value="Genomic_DNA"/>
</dbReference>